<evidence type="ECO:0000313" key="4">
    <source>
        <dbReference type="EMBL" id="CAI5448122.1"/>
    </source>
</evidence>
<comment type="similarity">
    <text evidence="1">Belongs to the ATG101 family.</text>
</comment>
<dbReference type="OrthoDB" id="10259639at2759"/>
<dbReference type="GO" id="GO:0000045">
    <property type="term" value="P:autophagosome assembly"/>
    <property type="evidence" value="ECO:0007669"/>
    <property type="project" value="TreeGrafter"/>
</dbReference>
<keyword evidence="5" id="KW-1185">Reference proteome</keyword>
<keyword evidence="3" id="KW-0072">Autophagy</keyword>
<evidence type="ECO:0000256" key="3">
    <source>
        <dbReference type="ARBA" id="ARBA00023006"/>
    </source>
</evidence>
<proteinExistence type="inferred from homology"/>
<reference evidence="4" key="1">
    <citation type="submission" date="2022-11" db="EMBL/GenBank/DDBJ databases">
        <authorList>
            <person name="Kikuchi T."/>
        </authorList>
    </citation>
    <scope>NUCLEOTIDE SEQUENCE</scope>
    <source>
        <strain evidence="4">PS1010</strain>
    </source>
</reference>
<dbReference type="PANTHER" id="PTHR13292">
    <property type="entry name" value="AUTOPHAGY-RELATED PROTEIN 101"/>
    <property type="match status" value="1"/>
</dbReference>
<organism evidence="4 5">
    <name type="scientific">Caenorhabditis angaria</name>
    <dbReference type="NCBI Taxonomy" id="860376"/>
    <lineage>
        <taxon>Eukaryota</taxon>
        <taxon>Metazoa</taxon>
        <taxon>Ecdysozoa</taxon>
        <taxon>Nematoda</taxon>
        <taxon>Chromadorea</taxon>
        <taxon>Rhabditida</taxon>
        <taxon>Rhabditina</taxon>
        <taxon>Rhabditomorpha</taxon>
        <taxon>Rhabditoidea</taxon>
        <taxon>Rhabditidae</taxon>
        <taxon>Peloderinae</taxon>
        <taxon>Caenorhabditis</taxon>
    </lineage>
</organism>
<protein>
    <recommendedName>
        <fullName evidence="2">Autophagy-related protein 101</fullName>
    </recommendedName>
</protein>
<name>A0A9P1N535_9PELO</name>
<gene>
    <name evidence="4" type="ORF">CAMP_LOCUS10759</name>
</gene>
<dbReference type="AlphaFoldDB" id="A0A9P1N535"/>
<dbReference type="GO" id="GO:0019901">
    <property type="term" value="F:protein kinase binding"/>
    <property type="evidence" value="ECO:0007669"/>
    <property type="project" value="TreeGrafter"/>
</dbReference>
<evidence type="ECO:0000256" key="1">
    <source>
        <dbReference type="ARBA" id="ARBA00007130"/>
    </source>
</evidence>
<dbReference type="GO" id="GO:1990316">
    <property type="term" value="C:Atg1/ULK1 kinase complex"/>
    <property type="evidence" value="ECO:0007669"/>
    <property type="project" value="TreeGrafter"/>
</dbReference>
<dbReference type="GO" id="GO:0000407">
    <property type="term" value="C:phagophore assembly site"/>
    <property type="evidence" value="ECO:0007669"/>
    <property type="project" value="TreeGrafter"/>
</dbReference>
<dbReference type="EMBL" id="CANHGI010000004">
    <property type="protein sequence ID" value="CAI5448122.1"/>
    <property type="molecule type" value="Genomic_DNA"/>
</dbReference>
<dbReference type="Pfam" id="PF07855">
    <property type="entry name" value="ATG101"/>
    <property type="match status" value="1"/>
</dbReference>
<dbReference type="InterPro" id="IPR012445">
    <property type="entry name" value="ATG101"/>
</dbReference>
<sequence>MNARQHELRLTVELRQVYEAVQSIIHAVLFHRTLAKFAYQGEKNFSLGSIGIKEVECDHIDLTYARLNSPELSMCVDEDVRQFTHEVEEASYSGSAPRRTPSVGSPTDSAVPLLRAQIGLDFYQKTRRPSTAFGLGMFFGSNQDDTNGMWEQWKLILDVFRVDSFDELQKMKHSVADSIGDIVLNVCEQFNQPVYTPTMPSASEVSNVFDTRFSDCQPYLFKITRQAVPNITLRPNFTQVNFQRLKDVLQI</sequence>
<evidence type="ECO:0000313" key="5">
    <source>
        <dbReference type="Proteomes" id="UP001152747"/>
    </source>
</evidence>
<dbReference type="Proteomes" id="UP001152747">
    <property type="component" value="Unassembled WGS sequence"/>
</dbReference>
<dbReference type="PANTHER" id="PTHR13292:SF0">
    <property type="entry name" value="AUTOPHAGY-RELATED PROTEIN 101"/>
    <property type="match status" value="1"/>
</dbReference>
<comment type="caution">
    <text evidence="4">The sequence shown here is derived from an EMBL/GenBank/DDBJ whole genome shotgun (WGS) entry which is preliminary data.</text>
</comment>
<accession>A0A9P1N535</accession>
<evidence type="ECO:0000256" key="2">
    <source>
        <dbReference type="ARBA" id="ARBA00018874"/>
    </source>
</evidence>